<keyword evidence="5 7" id="KW-0378">Hydrolase</keyword>
<evidence type="ECO:0000313" key="9">
    <source>
        <dbReference type="Proteomes" id="UP000263900"/>
    </source>
</evidence>
<dbReference type="KEGG" id="pseg:D3H65_24235"/>
<proteinExistence type="inferred from homology"/>
<dbReference type="GO" id="GO:0006508">
    <property type="term" value="P:proteolysis"/>
    <property type="evidence" value="ECO:0007669"/>
    <property type="project" value="UniProtKB-KW"/>
</dbReference>
<dbReference type="GO" id="GO:0008239">
    <property type="term" value="F:dipeptidyl-peptidase activity"/>
    <property type="evidence" value="ECO:0007669"/>
    <property type="project" value="UniProtKB-UniRule"/>
</dbReference>
<evidence type="ECO:0000256" key="3">
    <source>
        <dbReference type="ARBA" id="ARBA00022670"/>
    </source>
</evidence>
<dbReference type="PANTHER" id="PTHR38469">
    <property type="entry name" value="PERIPLASMIC PEPTIDASE SUBFAMILY S1B"/>
    <property type="match status" value="1"/>
</dbReference>
<dbReference type="GO" id="GO:0070009">
    <property type="term" value="F:serine-type aminopeptidase activity"/>
    <property type="evidence" value="ECO:0007669"/>
    <property type="project" value="UniProtKB-UniRule"/>
</dbReference>
<evidence type="ECO:0000256" key="4">
    <source>
        <dbReference type="ARBA" id="ARBA00022729"/>
    </source>
</evidence>
<dbReference type="EC" id="3.4.14.-" evidence="7"/>
<dbReference type="Gene3D" id="2.40.10.10">
    <property type="entry name" value="Trypsin-like serine proteases"/>
    <property type="match status" value="1"/>
</dbReference>
<dbReference type="Proteomes" id="UP000263900">
    <property type="component" value="Chromosome"/>
</dbReference>
<dbReference type="EMBL" id="CP032157">
    <property type="protein sequence ID" value="AXY76904.1"/>
    <property type="molecule type" value="Genomic_DNA"/>
</dbReference>
<keyword evidence="2 7" id="KW-0031">Aminopeptidase</keyword>
<dbReference type="AlphaFoldDB" id="A0A3B7MQT3"/>
<dbReference type="OrthoDB" id="9805367at2"/>
<dbReference type="InterPro" id="IPR019500">
    <property type="entry name" value="Pep_S46"/>
</dbReference>
<accession>A0A3B7MQT3</accession>
<evidence type="ECO:0000313" key="8">
    <source>
        <dbReference type="EMBL" id="AXY76904.1"/>
    </source>
</evidence>
<comment type="similarity">
    <text evidence="1 7">Belongs to the peptidase S46 family.</text>
</comment>
<evidence type="ECO:0000256" key="6">
    <source>
        <dbReference type="ARBA" id="ARBA00022825"/>
    </source>
</evidence>
<keyword evidence="3 7" id="KW-0645">Protease</keyword>
<evidence type="ECO:0000256" key="7">
    <source>
        <dbReference type="RuleBase" id="RU366067"/>
    </source>
</evidence>
<name>A0A3B7MQT3_9BACT</name>
<dbReference type="PANTHER" id="PTHR38469:SF1">
    <property type="entry name" value="PERIPLASMIC PEPTIDASE SUBFAMILY S1B"/>
    <property type="match status" value="1"/>
</dbReference>
<dbReference type="Pfam" id="PF10459">
    <property type="entry name" value="Peptidase_S46"/>
    <property type="match status" value="1"/>
</dbReference>
<dbReference type="InterPro" id="IPR043504">
    <property type="entry name" value="Peptidase_S1_PA_chymotrypsin"/>
</dbReference>
<reference evidence="8 9" key="1">
    <citation type="submission" date="2018-09" db="EMBL/GenBank/DDBJ databases">
        <title>Genome sequencing of strain 6GH32-13.</title>
        <authorList>
            <person name="Weon H.-Y."/>
            <person name="Heo J."/>
            <person name="Kwon S.-W."/>
        </authorList>
    </citation>
    <scope>NUCLEOTIDE SEQUENCE [LARGE SCALE GENOMIC DNA]</scope>
    <source>
        <strain evidence="8 9">5GH32-13</strain>
    </source>
</reference>
<organism evidence="8 9">
    <name type="scientific">Paraflavitalea soli</name>
    <dbReference type="NCBI Taxonomy" id="2315862"/>
    <lineage>
        <taxon>Bacteria</taxon>
        <taxon>Pseudomonadati</taxon>
        <taxon>Bacteroidota</taxon>
        <taxon>Chitinophagia</taxon>
        <taxon>Chitinophagales</taxon>
        <taxon>Chitinophagaceae</taxon>
        <taxon>Paraflavitalea</taxon>
    </lineage>
</organism>
<dbReference type="SUPFAM" id="SSF50494">
    <property type="entry name" value="Trypsin-like serine proteases"/>
    <property type="match status" value="1"/>
</dbReference>
<dbReference type="GO" id="GO:0043171">
    <property type="term" value="P:peptide catabolic process"/>
    <property type="evidence" value="ECO:0007669"/>
    <property type="project" value="UniProtKB-UniRule"/>
</dbReference>
<evidence type="ECO:0000256" key="1">
    <source>
        <dbReference type="ARBA" id="ARBA00010491"/>
    </source>
</evidence>
<dbReference type="RefSeq" id="WP_119052781.1">
    <property type="nucleotide sequence ID" value="NZ_CP032157.1"/>
</dbReference>
<dbReference type="InterPro" id="IPR009003">
    <property type="entry name" value="Peptidase_S1_PA"/>
</dbReference>
<sequence length="720" mass="80631">MKKLFIAIALMISVFKSWADEGMWLPLLLGQQVYNDMVKRGLKLTKDQLYHINKASIKDAIIIFNGGCTGELVSNEGLIFTNHHCGYDAIARASSVTNNYLKDGFYAKSKGEEIPSQGLYVEFLLKIEDVTKEIEEAAKDATGADRIAKVNAAVAAVNQRYSDESKSIIARVSPLFKGNQFLVFVYQRYTDIRLVGAPAESIGKFGGDTDNWEWPRHTGDFSVFRVYASKDGQPAAHAADNVPLKPKYFLPVSIKGVKDGDYAMIYGYPGGTNRYESSFGVKQKIDISNPSLVNLRDIRLKYMFEQMKNDPAIKLKLASSYASIANYWKFFDGETKQLIKYDIYDQKKAAETKFQQWANGKPEYQNIFSDWSSAYDAWRPYSKHQVYLNEGIFGSPLLAFAASLQQVENAIVKKGSSADIKKAVDAAKTARTNFLESENKVSDQNIVAKVLMMFYNDIDKSQHPIGFYESLRGSYGDLKDEASYKKFANNLFTNTLILDENKWNAFTNNPDATVLQADPAYATATAFVKNWVGKYLPQAQQFNAKNAELGRLYLKGILNMDTVKAKKMYPDATFTMRVSYGNVKSYQPRDAVKYDYVTTMGGVLEKYQPGDYEFDLPAKLLELAKKKDYGQYADAARKDLVVGFITTNDITGGNSGSPVIDGSGNLIGLAFDGNYEALSHKIAFDPVYNRTICVDVRYVLWCIDKLGGASNIIKELKLVK</sequence>
<gene>
    <name evidence="8" type="ORF">D3H65_24235</name>
</gene>
<evidence type="ECO:0000256" key="5">
    <source>
        <dbReference type="ARBA" id="ARBA00022801"/>
    </source>
</evidence>
<evidence type="ECO:0000256" key="2">
    <source>
        <dbReference type="ARBA" id="ARBA00022438"/>
    </source>
</evidence>
<protein>
    <recommendedName>
        <fullName evidence="7">Dipeptidyl-peptidase</fullName>
        <ecNumber evidence="7">3.4.14.-</ecNumber>
    </recommendedName>
</protein>
<comment type="function">
    <text evidence="7">Catalyzes the removal of dipeptides from the N-terminus of oligopeptides.</text>
</comment>
<keyword evidence="4" id="KW-0732">Signal</keyword>
<keyword evidence="6 7" id="KW-0720">Serine protease</keyword>
<keyword evidence="9" id="KW-1185">Reference proteome</keyword>